<organism evidence="1 2">
    <name type="scientific">Candidatus Collierbacteria bacterium RIFCSPHIGHO2_01_FULL_50_25</name>
    <dbReference type="NCBI Taxonomy" id="1817722"/>
    <lineage>
        <taxon>Bacteria</taxon>
        <taxon>Candidatus Collieribacteriota</taxon>
    </lineage>
</organism>
<gene>
    <name evidence="1" type="ORF">A2703_03500</name>
</gene>
<dbReference type="Proteomes" id="UP000177979">
    <property type="component" value="Unassembled WGS sequence"/>
</dbReference>
<dbReference type="STRING" id="1817722.A2703_03500"/>
<proteinExistence type="predicted"/>
<evidence type="ECO:0000313" key="1">
    <source>
        <dbReference type="EMBL" id="OGD71871.1"/>
    </source>
</evidence>
<protein>
    <submittedName>
        <fullName evidence="1">Uncharacterized protein</fullName>
    </submittedName>
</protein>
<name>A0A1F5EWV2_9BACT</name>
<evidence type="ECO:0000313" key="2">
    <source>
        <dbReference type="Proteomes" id="UP000177979"/>
    </source>
</evidence>
<comment type="caution">
    <text evidence="1">The sequence shown here is derived from an EMBL/GenBank/DDBJ whole genome shotgun (WGS) entry which is preliminary data.</text>
</comment>
<reference evidence="1 2" key="1">
    <citation type="journal article" date="2016" name="Nat. Commun.">
        <title>Thousands of microbial genomes shed light on interconnected biogeochemical processes in an aquifer system.</title>
        <authorList>
            <person name="Anantharaman K."/>
            <person name="Brown C.T."/>
            <person name="Hug L.A."/>
            <person name="Sharon I."/>
            <person name="Castelle C.J."/>
            <person name="Probst A.J."/>
            <person name="Thomas B.C."/>
            <person name="Singh A."/>
            <person name="Wilkins M.J."/>
            <person name="Karaoz U."/>
            <person name="Brodie E.L."/>
            <person name="Williams K.H."/>
            <person name="Hubbard S.S."/>
            <person name="Banfield J.F."/>
        </authorList>
    </citation>
    <scope>NUCLEOTIDE SEQUENCE [LARGE SCALE GENOMIC DNA]</scope>
</reference>
<dbReference type="EMBL" id="MFAG01000020">
    <property type="protein sequence ID" value="OGD71871.1"/>
    <property type="molecule type" value="Genomic_DNA"/>
</dbReference>
<dbReference type="AlphaFoldDB" id="A0A1F5EWV2"/>
<accession>A0A1F5EWV2</accession>
<sequence length="108" mass="12099">MSQEKLKFREEPGIVRNSSGRIIETGWPEIDPSLWPEALAELEENIQLQIQDERFMVEHGDVDVVRGAIRVGSTGVFNLGGIRLLGDLQSVLGERMKRVGEGEVLELK</sequence>